<dbReference type="GO" id="GO:0046872">
    <property type="term" value="F:metal ion binding"/>
    <property type="evidence" value="ECO:0007669"/>
    <property type="project" value="UniProtKB-UniRule"/>
</dbReference>
<evidence type="ECO:0000256" key="4">
    <source>
        <dbReference type="ARBA" id="ARBA00022801"/>
    </source>
</evidence>
<dbReference type="RefSeq" id="XP_062623642.1">
    <property type="nucleotide sequence ID" value="XM_062767658.1"/>
</dbReference>
<accession>A0AAF1BHI2</accession>
<keyword evidence="5 8" id="KW-0464">Manganese</keyword>
<dbReference type="InterPro" id="IPR039763">
    <property type="entry name" value="ARMT1"/>
</dbReference>
<dbReference type="PANTHER" id="PTHR12260">
    <property type="entry name" value="DAMAGE-CONTROL PHOSPHATASE ARMT1"/>
    <property type="match status" value="1"/>
</dbReference>
<dbReference type="Pfam" id="PF01937">
    <property type="entry name" value="ARMT1-like_dom"/>
    <property type="match status" value="1"/>
</dbReference>
<evidence type="ECO:0000256" key="1">
    <source>
        <dbReference type="ARBA" id="ARBA00001326"/>
    </source>
</evidence>
<evidence type="ECO:0000256" key="8">
    <source>
        <dbReference type="RuleBase" id="RU367030"/>
    </source>
</evidence>
<comment type="catalytic activity">
    <reaction evidence="6 8">
        <text>beta-D-fructose 6-phosphate = dihydroxyacetone + D-glyceraldehyde 3-phosphate</text>
        <dbReference type="Rhea" id="RHEA:28002"/>
        <dbReference type="ChEBI" id="CHEBI:16016"/>
        <dbReference type="ChEBI" id="CHEBI:57634"/>
        <dbReference type="ChEBI" id="CHEBI:59776"/>
    </reaction>
</comment>
<keyword evidence="3 8" id="KW-0479">Metal-binding</keyword>
<comment type="similarity">
    <text evidence="2 8">Belongs to the damage-control phosphatase family. Sugar phosphate phosphatase III subfamily.</text>
</comment>
<dbReference type="FunFam" id="3.40.50.10880:FF:000005">
    <property type="entry name" value="DUF89-domain-containing protein"/>
    <property type="match status" value="1"/>
</dbReference>
<dbReference type="GO" id="GO:0006974">
    <property type="term" value="P:DNA damage response"/>
    <property type="evidence" value="ECO:0007669"/>
    <property type="project" value="TreeGrafter"/>
</dbReference>
<organism evidence="11 12">
    <name type="scientific">Vanrija pseudolonga</name>
    <dbReference type="NCBI Taxonomy" id="143232"/>
    <lineage>
        <taxon>Eukaryota</taxon>
        <taxon>Fungi</taxon>
        <taxon>Dikarya</taxon>
        <taxon>Basidiomycota</taxon>
        <taxon>Agaricomycotina</taxon>
        <taxon>Tremellomycetes</taxon>
        <taxon>Trichosporonales</taxon>
        <taxon>Trichosporonaceae</taxon>
        <taxon>Vanrija</taxon>
    </lineage>
</organism>
<dbReference type="GeneID" id="87804436"/>
<feature type="domain" description="Damage-control phosphatase ARMT1-like metal-binding" evidence="10">
    <location>
        <begin position="102"/>
        <end position="498"/>
    </location>
</feature>
<dbReference type="Gene3D" id="3.40.50.10880">
    <property type="entry name" value="Uncharacterised protein PF01937, DUF89, domain 3"/>
    <property type="match status" value="1"/>
</dbReference>
<dbReference type="EMBL" id="CP086714">
    <property type="protein sequence ID" value="WOO77610.1"/>
    <property type="molecule type" value="Genomic_DNA"/>
</dbReference>
<evidence type="ECO:0000256" key="7">
    <source>
        <dbReference type="ARBA" id="ARBA00054243"/>
    </source>
</evidence>
<reference evidence="11" key="1">
    <citation type="submission" date="2023-10" db="EMBL/GenBank/DDBJ databases">
        <authorList>
            <person name="Noh H."/>
        </authorList>
    </citation>
    <scope>NUCLEOTIDE SEQUENCE</scope>
    <source>
        <strain evidence="11">DUCC4014</strain>
    </source>
</reference>
<dbReference type="PANTHER" id="PTHR12260:SF4">
    <property type="entry name" value="SUGAR PHOSPHATE PHOSPHATASE"/>
    <property type="match status" value="1"/>
</dbReference>
<dbReference type="SUPFAM" id="SSF111321">
    <property type="entry name" value="AF1104-like"/>
    <property type="match status" value="1"/>
</dbReference>
<keyword evidence="12" id="KW-1185">Reference proteome</keyword>
<comment type="cofactor">
    <cofactor evidence="8">
        <name>Mn(2+)</name>
        <dbReference type="ChEBI" id="CHEBI:29035"/>
    </cofactor>
    <cofactor evidence="8">
        <name>Ni(2+)</name>
        <dbReference type="ChEBI" id="CHEBI:49786"/>
    </cofactor>
</comment>
<dbReference type="InterPro" id="IPR036075">
    <property type="entry name" value="ARMT-1-like_metal-bd_sf"/>
</dbReference>
<dbReference type="GO" id="GO:0005634">
    <property type="term" value="C:nucleus"/>
    <property type="evidence" value="ECO:0007669"/>
    <property type="project" value="TreeGrafter"/>
</dbReference>
<dbReference type="GO" id="GO:0030643">
    <property type="term" value="P:intracellular phosphate ion homeostasis"/>
    <property type="evidence" value="ECO:0007669"/>
    <property type="project" value="UniProtKB-ARBA"/>
</dbReference>
<sequence>MYNGPASLIHSSSFWLSLLFQNRHSPSLSLTMTSTPTTKSHPSAKAPSKMTLNLGNLPPRKAGDFKKEAPAWPRTPSRVNPNQPPWPAYRGYHEYSFAHATMGVRLPTILGKAINDVWLTLNQEYDEDRILDLLECIHRMDTLMADLQNNATLRPIVDDGAGDVALWNKFFRGKDFMNAPWLFAEAYKYRRLRECFSLSKYWVDYDVFFRQKCDTFSRSSQAVFELSTRFHEPAQVNGSAADQAKKNRLIFLELTQICLWGNSTDLSLLIDMTEEDIKKLQSTGGEHLAATEKNILGNDLDKLADYVLSLKGARIDFVLDNAGFELYCDLVYADWLIQSGIASTVVFHGKRMPWFVSDVTKQDWNWLLNICVHGNLFPEVSEEENNSLREMGRRWKQYEKEGKWKYESHPFWSTGYTFWHLNSESPDLWIELQSSDLVIFKGDLNHRKLTYDCHAPPETPFPVAIGPLAADEGAPPICSLRTIKSDVVVGIPKELGPKLDEEEPGWKISGKYAVVLLSPGDPKGRPAAQ</sequence>
<dbReference type="GO" id="GO:0016791">
    <property type="term" value="F:phosphatase activity"/>
    <property type="evidence" value="ECO:0007669"/>
    <property type="project" value="TreeGrafter"/>
</dbReference>
<comment type="domain">
    <text evidence="8">Subfamily III proteins have a conserved RTxK motif about 40-50 residues from the C-terminus; the threonine may be replaced by serine or cysteine.</text>
</comment>
<dbReference type="EC" id="3.1.3.-" evidence="8"/>
<dbReference type="Gene3D" id="1.20.930.60">
    <property type="match status" value="1"/>
</dbReference>
<dbReference type="InterPro" id="IPR002791">
    <property type="entry name" value="ARMT1-like_metal-bd"/>
</dbReference>
<protein>
    <recommendedName>
        <fullName evidence="8">Sugar phosphate phosphatase</fullName>
        <ecNumber evidence="8">3.1.3.-</ecNumber>
    </recommendedName>
</protein>
<feature type="region of interest" description="Disordered" evidence="9">
    <location>
        <begin position="30"/>
        <end position="56"/>
    </location>
</feature>
<feature type="compositionally biased region" description="Low complexity" evidence="9">
    <location>
        <begin position="30"/>
        <end position="43"/>
    </location>
</feature>
<evidence type="ECO:0000259" key="10">
    <source>
        <dbReference type="Pfam" id="PF01937"/>
    </source>
</evidence>
<dbReference type="AlphaFoldDB" id="A0AAF1BHI2"/>
<dbReference type="Proteomes" id="UP000827549">
    <property type="component" value="Chromosome 1"/>
</dbReference>
<evidence type="ECO:0000256" key="6">
    <source>
        <dbReference type="ARBA" id="ARBA00048809"/>
    </source>
</evidence>
<gene>
    <name evidence="11" type="primary">SPAC806.04c_0</name>
    <name evidence="11" type="ORF">LOC62_01G001179</name>
</gene>
<comment type="catalytic activity">
    <reaction evidence="1 8">
        <text>beta-D-fructose 1-phosphate + H2O = D-fructose + phosphate</text>
        <dbReference type="Rhea" id="RHEA:35603"/>
        <dbReference type="ChEBI" id="CHEBI:15377"/>
        <dbReference type="ChEBI" id="CHEBI:37721"/>
        <dbReference type="ChEBI" id="CHEBI:43474"/>
        <dbReference type="ChEBI" id="CHEBI:138881"/>
    </reaction>
</comment>
<evidence type="ECO:0000256" key="3">
    <source>
        <dbReference type="ARBA" id="ARBA00022723"/>
    </source>
</evidence>
<evidence type="ECO:0000313" key="12">
    <source>
        <dbReference type="Proteomes" id="UP000827549"/>
    </source>
</evidence>
<evidence type="ECO:0000313" key="11">
    <source>
        <dbReference type="EMBL" id="WOO77610.1"/>
    </source>
</evidence>
<evidence type="ECO:0000256" key="2">
    <source>
        <dbReference type="ARBA" id="ARBA00009519"/>
    </source>
</evidence>
<evidence type="ECO:0000256" key="9">
    <source>
        <dbReference type="SAM" id="MobiDB-lite"/>
    </source>
</evidence>
<comment type="function">
    <text evidence="7 8">Metal-dependent phosphatase that shows phosphatase activity against several substrates, including fructose-1-phosphate and fructose-6-phosphate. Its preference for fructose-1-phosphate, a strong glycating agent that causes DNA damage rather than a canonical yeast metabolite, suggests a damage-control function in hexose phosphate metabolism.</text>
</comment>
<keyword evidence="4 8" id="KW-0378">Hydrolase</keyword>
<dbReference type="GO" id="GO:0004427">
    <property type="term" value="F:inorganic diphosphate phosphatase activity"/>
    <property type="evidence" value="ECO:0007669"/>
    <property type="project" value="UniProtKB-ARBA"/>
</dbReference>
<proteinExistence type="inferred from homology"/>
<evidence type="ECO:0000256" key="5">
    <source>
        <dbReference type="ARBA" id="ARBA00023211"/>
    </source>
</evidence>
<name>A0AAF1BHI2_9TREE</name>